<feature type="compositionally biased region" description="Basic residues" evidence="4">
    <location>
        <begin position="1057"/>
        <end position="1088"/>
    </location>
</feature>
<keyword evidence="2 3" id="KW-0802">TPR repeat</keyword>
<dbReference type="PROSITE" id="PS50005">
    <property type="entry name" value="TPR"/>
    <property type="match status" value="5"/>
</dbReference>
<comment type="caution">
    <text evidence="5">The sequence shown here is derived from an EMBL/GenBank/DDBJ whole genome shotgun (WGS) entry which is preliminary data.</text>
</comment>
<dbReference type="AlphaFoldDB" id="A0A507BQ94"/>
<feature type="compositionally biased region" description="Acidic residues" evidence="4">
    <location>
        <begin position="1014"/>
        <end position="1034"/>
    </location>
</feature>
<gene>
    <name evidence="5" type="ORF">SmJEL517_g05256</name>
</gene>
<dbReference type="RefSeq" id="XP_031022863.1">
    <property type="nucleotide sequence ID" value="XM_031171182.1"/>
</dbReference>
<dbReference type="SUPFAM" id="SSF81901">
    <property type="entry name" value="HCP-like"/>
    <property type="match status" value="1"/>
</dbReference>
<feature type="compositionally biased region" description="Basic residues" evidence="4">
    <location>
        <begin position="1118"/>
        <end position="1132"/>
    </location>
</feature>
<evidence type="ECO:0000256" key="1">
    <source>
        <dbReference type="ARBA" id="ARBA00022737"/>
    </source>
</evidence>
<dbReference type="STRING" id="1806994.A0A507BQ94"/>
<dbReference type="InterPro" id="IPR019734">
    <property type="entry name" value="TPR_rpt"/>
</dbReference>
<evidence type="ECO:0000313" key="6">
    <source>
        <dbReference type="Proteomes" id="UP000319731"/>
    </source>
</evidence>
<dbReference type="GO" id="GO:0006368">
    <property type="term" value="P:transcription elongation by RNA polymerase II"/>
    <property type="evidence" value="ECO:0007669"/>
    <property type="project" value="TreeGrafter"/>
</dbReference>
<dbReference type="Proteomes" id="UP000319731">
    <property type="component" value="Unassembled WGS sequence"/>
</dbReference>
<organism evidence="5 6">
    <name type="scientific">Synchytrium microbalum</name>
    <dbReference type="NCBI Taxonomy" id="1806994"/>
    <lineage>
        <taxon>Eukaryota</taxon>
        <taxon>Fungi</taxon>
        <taxon>Fungi incertae sedis</taxon>
        <taxon>Chytridiomycota</taxon>
        <taxon>Chytridiomycota incertae sedis</taxon>
        <taxon>Chytridiomycetes</taxon>
        <taxon>Synchytriales</taxon>
        <taxon>Synchytriaceae</taxon>
        <taxon>Synchytrium</taxon>
    </lineage>
</organism>
<dbReference type="GO" id="GO:0006355">
    <property type="term" value="P:regulation of DNA-templated transcription"/>
    <property type="evidence" value="ECO:0007669"/>
    <property type="project" value="InterPro"/>
</dbReference>
<dbReference type="Pfam" id="PF13181">
    <property type="entry name" value="TPR_8"/>
    <property type="match status" value="1"/>
</dbReference>
<dbReference type="InterPro" id="IPR011990">
    <property type="entry name" value="TPR-like_helical_dom_sf"/>
</dbReference>
<feature type="repeat" description="TPR" evidence="3">
    <location>
        <begin position="559"/>
        <end position="592"/>
    </location>
</feature>
<dbReference type="SMART" id="SM00028">
    <property type="entry name" value="TPR"/>
    <property type="match status" value="10"/>
</dbReference>
<feature type="repeat" description="TPR" evidence="3">
    <location>
        <begin position="205"/>
        <end position="238"/>
    </location>
</feature>
<proteinExistence type="predicted"/>
<keyword evidence="6" id="KW-1185">Reference proteome</keyword>
<dbReference type="SUPFAM" id="SSF48452">
    <property type="entry name" value="TPR-like"/>
    <property type="match status" value="2"/>
</dbReference>
<evidence type="ECO:0000256" key="4">
    <source>
        <dbReference type="SAM" id="MobiDB-lite"/>
    </source>
</evidence>
<feature type="compositionally biased region" description="Basic residues" evidence="4">
    <location>
        <begin position="960"/>
        <end position="970"/>
    </location>
</feature>
<keyword evidence="1" id="KW-0677">Repeat</keyword>
<dbReference type="EMBL" id="QEAO01000045">
    <property type="protein sequence ID" value="TPX31427.1"/>
    <property type="molecule type" value="Genomic_DNA"/>
</dbReference>
<dbReference type="GO" id="GO:0016593">
    <property type="term" value="C:Cdc73/Paf1 complex"/>
    <property type="evidence" value="ECO:0007669"/>
    <property type="project" value="TreeGrafter"/>
</dbReference>
<feature type="region of interest" description="Disordered" evidence="4">
    <location>
        <begin position="943"/>
        <end position="1169"/>
    </location>
</feature>
<accession>A0A507BQ94</accession>
<dbReference type="PANTHER" id="PTHR14027:SF2">
    <property type="entry name" value="RNA POLYMERASE-ASSOCIATED PROTEIN CTR9 HOMOLOG"/>
    <property type="match status" value="1"/>
</dbReference>
<dbReference type="GeneID" id="42006479"/>
<feature type="compositionally biased region" description="Basic residues" evidence="4">
    <location>
        <begin position="998"/>
        <end position="1009"/>
    </location>
</feature>
<dbReference type="InterPro" id="IPR031101">
    <property type="entry name" value="Ctr9"/>
</dbReference>
<dbReference type="Pfam" id="PF13432">
    <property type="entry name" value="TPR_16"/>
    <property type="match status" value="1"/>
</dbReference>
<dbReference type="PANTHER" id="PTHR14027">
    <property type="entry name" value="RNA POLYMERASE-ASSOCIATED PROTEIN CTR9"/>
    <property type="match status" value="1"/>
</dbReference>
<sequence>MAAEGVGPTVEIPLLHGDEEALLVNLENDDFTGPGQDEYIVSILTNESVPLSLFLTFAVEAHKRNLTKAFHTFLNGGKKYFDEGKGASGPDTERDKIILLNALINDKIHAAYKQKNLALLDEVTRLINEADAIDARDALTRVSKAMLYYVKGEFEPAYTLLTGFSDVNDLPFNITMGAVAMKLKKWKEACKCYQRILMVAPDLKPDPRIPIGVCFYRTGHLELARKSFERALELNPSDVTAILSLAAMDWKEAKNANRTLDDRTEMKKAGKKRIETAARVDAQHPLVQIFLSLREMEKPVEVQNVAKWIGWADKVLENTQSSSLRSDAYFLKARALHCQEQYSQAFESYKAALESNPDSVPILRGLGEMYIWLGDETRAIETFEKVLEKSPNATAVLYALGSLYAKRHEEKAKQKVTELFTTLAKAITGPNGEELVRNPMLCVEMAWVKEGTDGSNKECEEWYTKAVNIMTDEHMEVPIEVANNLAVKMHLNGKQEDLKHMFEIALEKCRAMDDSTDDKIVAYEITIRYNLARHLEQISDIEQAVALYEEILQSDPEYHDARLRLGAIAESQEQYEKAREHFNKVLAFDSRHVDAIVMLAHHWENLSNSHSSKSGKISDEAHKETKAARDLYQKLGKDNIDRTDPYGLCGAGNATLSFARADYKNRPGHLKTAFEYFNKALKHEKTCIYAIVGIANLFAESEHYKDASDVYQQVLDTAGVPPAVIVTATLNHAHVLYNLGLHKQAIAKYESVLHSTYKDHNAELSNFIARCCFAIAKQTHDPQMMLAALEHIRKATKLDPNNNSYRYNIAMVQQQYAHTLNSAPSHKRTVAAMEEALQGLELSRSTFSALAQIDPAQHDGSYDIKAALQRADFCEKVKRETEKKMHETKTLDRERTLKMQMLEEERAKKREEALLEQEAKRAAEQKRKEEVEANLLRLNEIARQQNQAQKDEEEAARERKAQRKAAKGKPKKGDGIVEDNDSSDPDASDAGNQEPAPKRKSVVKKKRKVKEVTPESDAEESDQADNAANDDVETNDAGSDANNKPADGATDDDERPKKKSKKSKSSKSSKSSSKSKSKPSKSSKKRRRNVSDDEDESRNSKSAAASEQEGSDDGESKPRKKSKSAAKNKSRKALILSAEFVDSDEEGGAVNENDGGEEGATGDVVEGEE</sequence>
<evidence type="ECO:0000256" key="3">
    <source>
        <dbReference type="PROSITE-ProRule" id="PRU00339"/>
    </source>
</evidence>
<dbReference type="Gene3D" id="1.25.40.10">
    <property type="entry name" value="Tetratricopeptide repeat domain"/>
    <property type="match status" value="5"/>
</dbReference>
<dbReference type="Pfam" id="PF14559">
    <property type="entry name" value="TPR_19"/>
    <property type="match status" value="1"/>
</dbReference>
<dbReference type="OrthoDB" id="343875at2759"/>
<protein>
    <submittedName>
        <fullName evidence="5">Uncharacterized protein</fullName>
    </submittedName>
</protein>
<reference evidence="5 6" key="1">
    <citation type="journal article" date="2019" name="Sci. Rep.">
        <title>Comparative genomics of chytrid fungi reveal insights into the obligate biotrophic and pathogenic lifestyle of Synchytrium endobioticum.</title>
        <authorList>
            <person name="van de Vossenberg B.T.L.H."/>
            <person name="Warris S."/>
            <person name="Nguyen H.D.T."/>
            <person name="van Gent-Pelzer M.P.E."/>
            <person name="Joly D.L."/>
            <person name="van de Geest H.C."/>
            <person name="Bonants P.J.M."/>
            <person name="Smith D.S."/>
            <person name="Levesque C.A."/>
            <person name="van der Lee T.A.J."/>
        </authorList>
    </citation>
    <scope>NUCLEOTIDE SEQUENCE [LARGE SCALE GENOMIC DNA]</scope>
    <source>
        <strain evidence="5 6">JEL517</strain>
    </source>
</reference>
<name>A0A507BQ94_9FUNG</name>
<dbReference type="GO" id="GO:0000993">
    <property type="term" value="F:RNA polymerase II complex binding"/>
    <property type="evidence" value="ECO:0007669"/>
    <property type="project" value="TreeGrafter"/>
</dbReference>
<feature type="repeat" description="TPR" evidence="3">
    <location>
        <begin position="360"/>
        <end position="393"/>
    </location>
</feature>
<feature type="repeat" description="TPR" evidence="3">
    <location>
        <begin position="326"/>
        <end position="359"/>
    </location>
</feature>
<feature type="compositionally biased region" description="Acidic residues" evidence="4">
    <location>
        <begin position="976"/>
        <end position="987"/>
    </location>
</feature>
<evidence type="ECO:0000256" key="2">
    <source>
        <dbReference type="ARBA" id="ARBA00022803"/>
    </source>
</evidence>
<evidence type="ECO:0000313" key="5">
    <source>
        <dbReference type="EMBL" id="TPX31427.1"/>
    </source>
</evidence>
<feature type="repeat" description="TPR" evidence="3">
    <location>
        <begin position="525"/>
        <end position="558"/>
    </location>
</feature>